<dbReference type="Proteomes" id="UP001190825">
    <property type="component" value="Unassembled WGS sequence"/>
</dbReference>
<reference evidence="1 2" key="1">
    <citation type="journal article" date="2018" name="FEMS Microbiol. Ecol.">
        <title>Co-invading symbiotic mutualists of Medicago polymorpha retain high ancestral diversity and contain diverse accessory genomes.</title>
        <authorList>
            <person name="Porter S.S."/>
            <person name="Faber-Hammond J.J."/>
            <person name="Friesen M.L."/>
        </authorList>
    </citation>
    <scope>NUCLEOTIDE SEQUENCE [LARGE SCALE GENOMIC DNA]</scope>
    <source>
        <strain evidence="1 2">Str16</strain>
    </source>
</reference>
<name>A0ABX4TMK8_9HYPH</name>
<keyword evidence="2" id="KW-1185">Reference proteome</keyword>
<comment type="caution">
    <text evidence="1">The sequence shown here is derived from an EMBL/GenBank/DDBJ whole genome shotgun (WGS) entry which is preliminary data.</text>
</comment>
<accession>A0ABX4TMK8</accession>
<organism evidence="1 2">
    <name type="scientific">Sinorhizobium medicae</name>
    <dbReference type="NCBI Taxonomy" id="110321"/>
    <lineage>
        <taxon>Bacteria</taxon>
        <taxon>Pseudomonadati</taxon>
        <taxon>Pseudomonadota</taxon>
        <taxon>Alphaproteobacteria</taxon>
        <taxon>Hyphomicrobiales</taxon>
        <taxon>Rhizobiaceae</taxon>
        <taxon>Sinorhizobium/Ensifer group</taxon>
        <taxon>Sinorhizobium</taxon>
    </lineage>
</organism>
<evidence type="ECO:0000313" key="1">
    <source>
        <dbReference type="EMBL" id="PLU03052.1"/>
    </source>
</evidence>
<dbReference type="EMBL" id="NBUC01000073">
    <property type="protein sequence ID" value="PLU03052.1"/>
    <property type="molecule type" value="Genomic_DNA"/>
</dbReference>
<gene>
    <name evidence="1" type="ORF">BMJ33_15740</name>
</gene>
<evidence type="ECO:0000313" key="2">
    <source>
        <dbReference type="Proteomes" id="UP001190825"/>
    </source>
</evidence>
<protein>
    <submittedName>
        <fullName evidence="1">Uncharacterized protein</fullName>
    </submittedName>
</protein>
<sequence>MFVENGLLSTKSCSNSRFYSYPSHASGATLKGPCPAIMSQTRRETNFFAGAKELYAWAELLRN</sequence>
<proteinExistence type="predicted"/>